<evidence type="ECO:0000313" key="3">
    <source>
        <dbReference type="EMBL" id="OKA07740.1"/>
    </source>
</evidence>
<gene>
    <name evidence="3" type="ORF">ATP06_0218220</name>
    <name evidence="2" type="ORF">AVL48_12225</name>
</gene>
<keyword evidence="2" id="KW-0378">Hydrolase</keyword>
<protein>
    <submittedName>
        <fullName evidence="2">NUDIX hydrolase</fullName>
    </submittedName>
</protein>
<dbReference type="InterPro" id="IPR015797">
    <property type="entry name" value="NUDIX_hydrolase-like_dom_sf"/>
</dbReference>
<dbReference type="Pfam" id="PF00293">
    <property type="entry name" value="NUDIX"/>
    <property type="match status" value="1"/>
</dbReference>
<evidence type="ECO:0000313" key="4">
    <source>
        <dbReference type="Proteomes" id="UP000076321"/>
    </source>
</evidence>
<dbReference type="GO" id="GO:0016787">
    <property type="term" value="F:hydrolase activity"/>
    <property type="evidence" value="ECO:0007669"/>
    <property type="project" value="UniProtKB-KW"/>
</dbReference>
<dbReference type="Proteomes" id="UP000186883">
    <property type="component" value="Unassembled WGS sequence"/>
</dbReference>
<dbReference type="PANTHER" id="PTHR43222:SF2">
    <property type="entry name" value="NUDIX HYDROLASE 23, CHLOROPLASTIC"/>
    <property type="match status" value="1"/>
</dbReference>
<dbReference type="AlphaFoldDB" id="A0A154M8H4"/>
<dbReference type="Gene3D" id="3.90.79.10">
    <property type="entry name" value="Nucleoside Triphosphate Pyrophosphohydrolase"/>
    <property type="match status" value="1"/>
</dbReference>
<dbReference type="EMBL" id="LOBU02000013">
    <property type="protein sequence ID" value="OKA07740.1"/>
    <property type="molecule type" value="Genomic_DNA"/>
</dbReference>
<dbReference type="EMBL" id="LQCI01000045">
    <property type="protein sequence ID" value="KZB80723.1"/>
    <property type="molecule type" value="Genomic_DNA"/>
</dbReference>
<dbReference type="Proteomes" id="UP000076321">
    <property type="component" value="Unassembled WGS sequence"/>
</dbReference>
<reference evidence="3 5" key="2">
    <citation type="submission" date="2016-11" db="EMBL/GenBank/DDBJ databases">
        <title>Genome sequencing of Amycolatopsis regifaucium.</title>
        <authorList>
            <person name="Mayilraj S."/>
            <person name="Kaur N."/>
        </authorList>
    </citation>
    <scope>NUCLEOTIDE SEQUENCE [LARGE SCALE GENOMIC DNA]</scope>
    <source>
        <strain evidence="3 5">GY080</strain>
    </source>
</reference>
<dbReference type="SUPFAM" id="SSF55811">
    <property type="entry name" value="Nudix"/>
    <property type="match status" value="1"/>
</dbReference>
<evidence type="ECO:0000313" key="2">
    <source>
        <dbReference type="EMBL" id="KZB80723.1"/>
    </source>
</evidence>
<proteinExistence type="predicted"/>
<keyword evidence="5" id="KW-1185">Reference proteome</keyword>
<comment type="caution">
    <text evidence="2">The sequence shown here is derived from an EMBL/GenBank/DDBJ whole genome shotgun (WGS) entry which is preliminary data.</text>
</comment>
<accession>A0A154M8H4</accession>
<sequence>MKDWKFCPRCGAGTRLAGTGEDAHVACPACRFTKYDNPLPTTVGLVLDGDRILLLRRAHEPRKGGWDTVGGFLSGGETAEENLVREGREEIGCELRNLRFAGSYSSVYGDTGLRTIGLAFTCELPPDTEIALSEENSGYAWFPLDDRPPLAFADGEAAAAALTSRTGSA</sequence>
<dbReference type="PANTHER" id="PTHR43222">
    <property type="entry name" value="NUDIX HYDROLASE 23"/>
    <property type="match status" value="1"/>
</dbReference>
<organism evidence="2 4">
    <name type="scientific">Amycolatopsis regifaucium</name>
    <dbReference type="NCBI Taxonomy" id="546365"/>
    <lineage>
        <taxon>Bacteria</taxon>
        <taxon>Bacillati</taxon>
        <taxon>Actinomycetota</taxon>
        <taxon>Actinomycetes</taxon>
        <taxon>Pseudonocardiales</taxon>
        <taxon>Pseudonocardiaceae</taxon>
        <taxon>Amycolatopsis</taxon>
    </lineage>
</organism>
<evidence type="ECO:0000259" key="1">
    <source>
        <dbReference type="PROSITE" id="PS51462"/>
    </source>
</evidence>
<dbReference type="PROSITE" id="PS51462">
    <property type="entry name" value="NUDIX"/>
    <property type="match status" value="1"/>
</dbReference>
<dbReference type="InterPro" id="IPR000086">
    <property type="entry name" value="NUDIX_hydrolase_dom"/>
</dbReference>
<reference evidence="2 4" key="1">
    <citation type="submission" date="2015-12" db="EMBL/GenBank/DDBJ databases">
        <title>Amycolatopsis regifaucium genome sequencing and assembly.</title>
        <authorList>
            <person name="Mayilraj S."/>
        </authorList>
    </citation>
    <scope>NUCLEOTIDE SEQUENCE [LARGE SCALE GENOMIC DNA]</scope>
    <source>
        <strain evidence="2 4">GY080</strain>
    </source>
</reference>
<feature type="domain" description="Nudix hydrolase" evidence="1">
    <location>
        <begin position="37"/>
        <end position="165"/>
    </location>
</feature>
<dbReference type="OrthoDB" id="5417595at2"/>
<evidence type="ECO:0000313" key="5">
    <source>
        <dbReference type="Proteomes" id="UP000186883"/>
    </source>
</evidence>
<name>A0A154M8H4_9PSEU</name>
<dbReference type="RefSeq" id="WP_061980678.1">
    <property type="nucleotide sequence ID" value="NZ_FOPQ01000002.1"/>
</dbReference>